<dbReference type="InterPro" id="IPR036388">
    <property type="entry name" value="WH-like_DNA-bd_sf"/>
</dbReference>
<feature type="domain" description="Response regulatory" evidence="5">
    <location>
        <begin position="163"/>
        <end position="276"/>
    </location>
</feature>
<dbReference type="AlphaFoldDB" id="A0A4R3LYS9"/>
<organism evidence="6 7">
    <name type="scientific">Aquabacter spiritensis</name>
    <dbReference type="NCBI Taxonomy" id="933073"/>
    <lineage>
        <taxon>Bacteria</taxon>
        <taxon>Pseudomonadati</taxon>
        <taxon>Pseudomonadota</taxon>
        <taxon>Alphaproteobacteria</taxon>
        <taxon>Hyphomicrobiales</taxon>
        <taxon>Xanthobacteraceae</taxon>
        <taxon>Aquabacter</taxon>
    </lineage>
</organism>
<gene>
    <name evidence="6" type="ORF">EDC64_10891</name>
</gene>
<keyword evidence="1 4" id="KW-0597">Phosphoprotein</keyword>
<evidence type="ECO:0000259" key="5">
    <source>
        <dbReference type="PROSITE" id="PS50110"/>
    </source>
</evidence>
<dbReference type="InterPro" id="IPR050595">
    <property type="entry name" value="Bact_response_regulator"/>
</dbReference>
<dbReference type="PROSITE" id="PS50110">
    <property type="entry name" value="RESPONSE_REGULATORY"/>
    <property type="match status" value="1"/>
</dbReference>
<dbReference type="InterPro" id="IPR001789">
    <property type="entry name" value="Sig_transdc_resp-reg_receiver"/>
</dbReference>
<name>A0A4R3LYS9_9HYPH</name>
<dbReference type="InterPro" id="IPR013324">
    <property type="entry name" value="RNA_pol_sigma_r3/r4-like"/>
</dbReference>
<keyword evidence="3" id="KW-0804">Transcription</keyword>
<dbReference type="SUPFAM" id="SSF88659">
    <property type="entry name" value="Sigma3 and sigma4 domains of RNA polymerase sigma factors"/>
    <property type="match status" value="1"/>
</dbReference>
<dbReference type="InterPro" id="IPR053866">
    <property type="entry name" value="PhyR_sigma2"/>
</dbReference>
<dbReference type="Gene3D" id="3.40.50.2300">
    <property type="match status" value="1"/>
</dbReference>
<dbReference type="SUPFAM" id="SSF52172">
    <property type="entry name" value="CheY-like"/>
    <property type="match status" value="1"/>
</dbReference>
<comment type="caution">
    <text evidence="6">The sequence shown here is derived from an EMBL/GenBank/DDBJ whole genome shotgun (WGS) entry which is preliminary data.</text>
</comment>
<dbReference type="Gene3D" id="1.10.1740.10">
    <property type="match status" value="1"/>
</dbReference>
<dbReference type="CDD" id="cd17540">
    <property type="entry name" value="REC_PhyR"/>
    <property type="match status" value="1"/>
</dbReference>
<dbReference type="Pfam" id="PF00072">
    <property type="entry name" value="Response_reg"/>
    <property type="match status" value="1"/>
</dbReference>
<dbReference type="InterPro" id="IPR011006">
    <property type="entry name" value="CheY-like_superfamily"/>
</dbReference>
<feature type="modified residue" description="4-aspartylphosphate" evidence="4">
    <location>
        <position position="213"/>
    </location>
</feature>
<dbReference type="Proteomes" id="UP000294664">
    <property type="component" value="Unassembled WGS sequence"/>
</dbReference>
<dbReference type="GO" id="GO:0000160">
    <property type="term" value="P:phosphorelay signal transduction system"/>
    <property type="evidence" value="ECO:0007669"/>
    <property type="project" value="InterPro"/>
</dbReference>
<evidence type="ECO:0000256" key="1">
    <source>
        <dbReference type="ARBA" id="ARBA00022553"/>
    </source>
</evidence>
<evidence type="ECO:0000313" key="6">
    <source>
        <dbReference type="EMBL" id="TCT03925.1"/>
    </source>
</evidence>
<keyword evidence="7" id="KW-1185">Reference proteome</keyword>
<proteinExistence type="predicted"/>
<accession>A0A4R3LYS9</accession>
<dbReference type="PANTHER" id="PTHR44591">
    <property type="entry name" value="STRESS RESPONSE REGULATOR PROTEIN 1"/>
    <property type="match status" value="1"/>
</dbReference>
<evidence type="ECO:0000256" key="2">
    <source>
        <dbReference type="ARBA" id="ARBA00023015"/>
    </source>
</evidence>
<dbReference type="SMART" id="SM00448">
    <property type="entry name" value="REC"/>
    <property type="match status" value="1"/>
</dbReference>
<dbReference type="InterPro" id="IPR053867">
    <property type="entry name" value="PhyR_sigma4"/>
</dbReference>
<evidence type="ECO:0000313" key="7">
    <source>
        <dbReference type="Proteomes" id="UP000294664"/>
    </source>
</evidence>
<keyword evidence="2" id="KW-0805">Transcription regulation</keyword>
<sequence length="292" mass="31680">MRKAGIRFLNMELFVAPRVTADFVRGESGMPQQQLLKQLPLLRRYARALLGGQKAGDQLVQETLQAILDRKVTIAAGLSPRVAIYKAFHEVWTLRPAQHGTAVSRADQRLQQLGAVSRVALLLTAMEGFSFAEAGSILSIPLDEVEAQVVAAQAEIDAQLATRVLIIEDEWVIALDLKTLVTELGHEVVGVAPTHSKAIELAQQGNFGLVLADIQLADGSSGIDAVTDILQSFNVPVIFITAFPDRLLTGERPEPTYLITKPFLSENVKATIAQALFFHDARSGAEPTARIA</sequence>
<dbReference type="NCBIfam" id="NF006623">
    <property type="entry name" value="PRK09191.1"/>
    <property type="match status" value="1"/>
</dbReference>
<dbReference type="Gene3D" id="1.10.10.10">
    <property type="entry name" value="Winged helix-like DNA-binding domain superfamily/Winged helix DNA-binding domain"/>
    <property type="match status" value="1"/>
</dbReference>
<evidence type="ECO:0000256" key="4">
    <source>
        <dbReference type="PROSITE-ProRule" id="PRU00169"/>
    </source>
</evidence>
<protein>
    <submittedName>
        <fullName evidence="6">Response regulator receiver domain-containing protein</fullName>
    </submittedName>
</protein>
<evidence type="ECO:0000256" key="3">
    <source>
        <dbReference type="ARBA" id="ARBA00023163"/>
    </source>
</evidence>
<dbReference type="EMBL" id="SMAI01000008">
    <property type="protein sequence ID" value="TCT03925.1"/>
    <property type="molecule type" value="Genomic_DNA"/>
</dbReference>
<reference evidence="6 7" key="1">
    <citation type="submission" date="2019-03" db="EMBL/GenBank/DDBJ databases">
        <title>Genomic Encyclopedia of Type Strains, Phase IV (KMG-IV): sequencing the most valuable type-strain genomes for metagenomic binning, comparative biology and taxonomic classification.</title>
        <authorList>
            <person name="Goeker M."/>
        </authorList>
    </citation>
    <scope>NUCLEOTIDE SEQUENCE [LARGE SCALE GENOMIC DNA]</scope>
    <source>
        <strain evidence="6 7">DSM 9035</strain>
    </source>
</reference>
<dbReference type="Pfam" id="PF22233">
    <property type="entry name" value="PhyR_sigma-like"/>
    <property type="match status" value="1"/>
</dbReference>
<dbReference type="PANTHER" id="PTHR44591:SF3">
    <property type="entry name" value="RESPONSE REGULATORY DOMAIN-CONTAINING PROTEIN"/>
    <property type="match status" value="1"/>
</dbReference>
<dbReference type="Pfam" id="PF22029">
    <property type="entry name" value="PhyR_sigma2"/>
    <property type="match status" value="1"/>
</dbReference>